<reference evidence="1" key="1">
    <citation type="submission" date="2021-01" db="EMBL/GenBank/DDBJ databases">
        <title>Adiantum capillus-veneris genome.</title>
        <authorList>
            <person name="Fang Y."/>
            <person name="Liao Q."/>
        </authorList>
    </citation>
    <scope>NUCLEOTIDE SEQUENCE</scope>
    <source>
        <strain evidence="1">H3</strain>
        <tissue evidence="1">Leaf</tissue>
    </source>
</reference>
<protein>
    <submittedName>
        <fullName evidence="1">Uncharacterized protein</fullName>
    </submittedName>
</protein>
<name>A0A9D4V975_ADICA</name>
<gene>
    <name evidence="1" type="ORF">GOP47_0001572</name>
</gene>
<comment type="caution">
    <text evidence="1">The sequence shown here is derived from an EMBL/GenBank/DDBJ whole genome shotgun (WGS) entry which is preliminary data.</text>
</comment>
<proteinExistence type="predicted"/>
<dbReference type="Proteomes" id="UP000886520">
    <property type="component" value="Chromosome 2"/>
</dbReference>
<accession>A0A9D4V975</accession>
<sequence length="175" mass="19979">MMRRLVLSNIFTGEKVRSHCNGTPKLDRLTSLICFTTIKWSQVCMPTFSASMKVMLETNYEIVQMDEELLLLVVTRDPYLTKRRVYVYQYKFADQRWSALPLFTTPIIPIPKPISRGISFNAVARGGLLILSIQEMNFICSLNSNTWRNLPPCYNPRTGSPILISKVACALDPVK</sequence>
<evidence type="ECO:0000313" key="2">
    <source>
        <dbReference type="Proteomes" id="UP000886520"/>
    </source>
</evidence>
<evidence type="ECO:0000313" key="1">
    <source>
        <dbReference type="EMBL" id="KAI5081829.1"/>
    </source>
</evidence>
<organism evidence="1 2">
    <name type="scientific">Adiantum capillus-veneris</name>
    <name type="common">Maidenhair fern</name>
    <dbReference type="NCBI Taxonomy" id="13818"/>
    <lineage>
        <taxon>Eukaryota</taxon>
        <taxon>Viridiplantae</taxon>
        <taxon>Streptophyta</taxon>
        <taxon>Embryophyta</taxon>
        <taxon>Tracheophyta</taxon>
        <taxon>Polypodiopsida</taxon>
        <taxon>Polypodiidae</taxon>
        <taxon>Polypodiales</taxon>
        <taxon>Pteridineae</taxon>
        <taxon>Pteridaceae</taxon>
        <taxon>Vittarioideae</taxon>
        <taxon>Adiantum</taxon>
    </lineage>
</organism>
<dbReference type="EMBL" id="JABFUD020000003">
    <property type="protein sequence ID" value="KAI5081829.1"/>
    <property type="molecule type" value="Genomic_DNA"/>
</dbReference>
<dbReference type="AlphaFoldDB" id="A0A9D4V975"/>
<keyword evidence="2" id="KW-1185">Reference proteome</keyword>